<reference evidence="3" key="1">
    <citation type="submission" date="2016-04" db="EMBL/GenBank/DDBJ databases">
        <authorList>
            <person name="Strapagiel D."/>
            <person name="Borowka P."/>
            <person name="Marciniak B."/>
            <person name="Bakula Z."/>
            <person name="Van Ingen J."/>
            <person name="Safianowska A."/>
            <person name="Dziadek J."/>
            <person name="Jagielski T."/>
        </authorList>
    </citation>
    <scope>NUCLEOTIDE SEQUENCE [LARGE SCALE GENOMIC DNA]</scope>
    <source>
        <strain evidence="3">1010001458</strain>
    </source>
</reference>
<evidence type="ECO:0000313" key="2">
    <source>
        <dbReference type="EMBL" id="KZS65368.1"/>
    </source>
</evidence>
<dbReference type="EMBL" id="LWCI01000066">
    <property type="protein sequence ID" value="KZS65368.1"/>
    <property type="molecule type" value="Genomic_DNA"/>
</dbReference>
<keyword evidence="3" id="KW-1185">Reference proteome</keyword>
<comment type="caution">
    <text evidence="2">The sequence shown here is derived from an EMBL/GenBank/DDBJ whole genome shotgun (WGS) entry which is preliminary data.</text>
</comment>
<dbReference type="AlphaFoldDB" id="A0A162E3X9"/>
<feature type="domain" description="Carboxymuconolactone decarboxylase-like" evidence="1">
    <location>
        <begin position="44"/>
        <end position="127"/>
    </location>
</feature>
<dbReference type="Gene3D" id="1.20.1290.10">
    <property type="entry name" value="AhpD-like"/>
    <property type="match status" value="1"/>
</dbReference>
<evidence type="ECO:0000313" key="3">
    <source>
        <dbReference type="Proteomes" id="UP000077342"/>
    </source>
</evidence>
<dbReference type="SUPFAM" id="SSF69118">
    <property type="entry name" value="AhpD-like"/>
    <property type="match status" value="1"/>
</dbReference>
<protein>
    <submittedName>
        <fullName evidence="2">Carboxymuconolactone decarboxylase</fullName>
    </submittedName>
</protein>
<sequence length="191" mass="20793">MTPPLKPARVPQLPVDEAKAAADEAGVPDYMAELSIFQVLLNHPRLARTFNDLLATMLWHGALDPRLRELAIMRIGWLTSCDYEWTQHWRVASGLGVPADDLLGVRDWHSHDGFGPAERAVLAATDDVVRDGAVSAGSWAACERELQGDTTVLIELVTAIGAWRMVASILHSLEVPLEDGVSSWPPDGVSP</sequence>
<name>A0A162E3X9_9MYCO</name>
<organism evidence="2 3">
    <name type="scientific">Mycobacterium ostraviense</name>
    <dbReference type="NCBI Taxonomy" id="2738409"/>
    <lineage>
        <taxon>Bacteria</taxon>
        <taxon>Bacillati</taxon>
        <taxon>Actinomycetota</taxon>
        <taxon>Actinomycetes</taxon>
        <taxon>Mycobacteriales</taxon>
        <taxon>Mycobacteriaceae</taxon>
        <taxon>Mycobacterium</taxon>
    </lineage>
</organism>
<dbReference type="InterPro" id="IPR003779">
    <property type="entry name" value="CMD-like"/>
</dbReference>
<dbReference type="GO" id="GO:0051920">
    <property type="term" value="F:peroxiredoxin activity"/>
    <property type="evidence" value="ECO:0007669"/>
    <property type="project" value="InterPro"/>
</dbReference>
<dbReference type="Proteomes" id="UP000077342">
    <property type="component" value="Unassembled WGS sequence"/>
</dbReference>
<dbReference type="Pfam" id="PF02627">
    <property type="entry name" value="CMD"/>
    <property type="match status" value="1"/>
</dbReference>
<accession>A0A162E3X9</accession>
<proteinExistence type="predicted"/>
<evidence type="ECO:0000259" key="1">
    <source>
        <dbReference type="Pfam" id="PF02627"/>
    </source>
</evidence>
<dbReference type="PANTHER" id="PTHR34846">
    <property type="entry name" value="4-CARBOXYMUCONOLACTONE DECARBOXYLASE FAMILY PROTEIN (AFU_ORTHOLOGUE AFUA_6G11590)"/>
    <property type="match status" value="1"/>
</dbReference>
<dbReference type="PANTHER" id="PTHR34846:SF11">
    <property type="entry name" value="4-CARBOXYMUCONOLACTONE DECARBOXYLASE FAMILY PROTEIN (AFU_ORTHOLOGUE AFUA_6G11590)"/>
    <property type="match status" value="1"/>
</dbReference>
<gene>
    <name evidence="2" type="ORF">A4G28_25155</name>
</gene>
<dbReference type="InterPro" id="IPR029032">
    <property type="entry name" value="AhpD-like"/>
</dbReference>